<accession>A0ABV7EG66</accession>
<keyword evidence="1" id="KW-0812">Transmembrane</keyword>
<comment type="caution">
    <text evidence="3">The sequence shown here is derived from an EMBL/GenBank/DDBJ whole genome shotgun (WGS) entry which is preliminary data.</text>
</comment>
<dbReference type="EMBL" id="JBHRSU010000005">
    <property type="protein sequence ID" value="MFC3100561.1"/>
    <property type="molecule type" value="Genomic_DNA"/>
</dbReference>
<feature type="transmembrane region" description="Helical" evidence="1">
    <location>
        <begin position="21"/>
        <end position="43"/>
    </location>
</feature>
<sequence length="169" mass="17855">MFKHFLSCVRKDDRGVAAVEFALWTTLFFFAVMVALDFGSYYMHRGKLSTAVGAAAVSAYNQPNNVAFNSMQGYVRSLSGFPNATVTNSCNGVAGSCTNLNRSCACLKNDGTFVAAACNTSCSGSGITAGSRAGYYYTITASAPFSPMIIPDSVLDGSTLSQRATVRLN</sequence>
<evidence type="ECO:0000256" key="1">
    <source>
        <dbReference type="SAM" id="Phobius"/>
    </source>
</evidence>
<proteinExistence type="predicted"/>
<evidence type="ECO:0000313" key="3">
    <source>
        <dbReference type="EMBL" id="MFC3100561.1"/>
    </source>
</evidence>
<dbReference type="RefSeq" id="WP_336917808.1">
    <property type="nucleotide sequence ID" value="NZ_JBANRN010000002.1"/>
</dbReference>
<keyword evidence="4" id="KW-1185">Reference proteome</keyword>
<name>A0ABV7EG66_9SPHN</name>
<reference evidence="4" key="1">
    <citation type="journal article" date="2019" name="Int. J. Syst. Evol. Microbiol.">
        <title>The Global Catalogue of Microorganisms (GCM) 10K type strain sequencing project: providing services to taxonomists for standard genome sequencing and annotation.</title>
        <authorList>
            <consortium name="The Broad Institute Genomics Platform"/>
            <consortium name="The Broad Institute Genome Sequencing Center for Infectious Disease"/>
            <person name="Wu L."/>
            <person name="Ma J."/>
        </authorList>
    </citation>
    <scope>NUCLEOTIDE SEQUENCE [LARGE SCALE GENOMIC DNA]</scope>
    <source>
        <strain evidence="4">KCTC 52606</strain>
    </source>
</reference>
<feature type="domain" description="TadE-like" evidence="2">
    <location>
        <begin position="15"/>
        <end position="56"/>
    </location>
</feature>
<dbReference type="Pfam" id="PF07811">
    <property type="entry name" value="TadE"/>
    <property type="match status" value="1"/>
</dbReference>
<protein>
    <submittedName>
        <fullName evidence="3">TadE family protein</fullName>
    </submittedName>
</protein>
<dbReference type="Proteomes" id="UP001595378">
    <property type="component" value="Unassembled WGS sequence"/>
</dbReference>
<gene>
    <name evidence="3" type="ORF">ACFODK_06610</name>
</gene>
<keyword evidence="1" id="KW-1133">Transmembrane helix</keyword>
<evidence type="ECO:0000313" key="4">
    <source>
        <dbReference type="Proteomes" id="UP001595378"/>
    </source>
</evidence>
<dbReference type="InterPro" id="IPR012495">
    <property type="entry name" value="TadE-like_dom"/>
</dbReference>
<organism evidence="3 4">
    <name type="scientific">Alteraurantiacibacter lauratis</name>
    <dbReference type="NCBI Taxonomy" id="2054627"/>
    <lineage>
        <taxon>Bacteria</taxon>
        <taxon>Pseudomonadati</taxon>
        <taxon>Pseudomonadota</taxon>
        <taxon>Alphaproteobacteria</taxon>
        <taxon>Sphingomonadales</taxon>
        <taxon>Erythrobacteraceae</taxon>
        <taxon>Alteraurantiacibacter</taxon>
    </lineage>
</organism>
<evidence type="ECO:0000259" key="2">
    <source>
        <dbReference type="Pfam" id="PF07811"/>
    </source>
</evidence>
<keyword evidence="1" id="KW-0472">Membrane</keyword>